<accession>A0A0R2DUK6</accession>
<keyword evidence="1" id="KW-0472">Membrane</keyword>
<gene>
    <name evidence="2" type="ORF">FD15_GL002049</name>
</gene>
<dbReference type="Proteomes" id="UP000050961">
    <property type="component" value="Unassembled WGS sequence"/>
</dbReference>
<protein>
    <submittedName>
        <fullName evidence="2">Uncharacterized protein</fullName>
    </submittedName>
</protein>
<dbReference type="AlphaFoldDB" id="A0A0R2DUK6"/>
<dbReference type="eggNOG" id="ENOG5030ARF">
    <property type="taxonomic scope" value="Bacteria"/>
</dbReference>
<proteinExistence type="predicted"/>
<keyword evidence="3" id="KW-1185">Reference proteome</keyword>
<organism evidence="2 3">
    <name type="scientific">Liquorilactobacillus sucicola DSM 21376 = JCM 15457</name>
    <dbReference type="NCBI Taxonomy" id="1423806"/>
    <lineage>
        <taxon>Bacteria</taxon>
        <taxon>Bacillati</taxon>
        <taxon>Bacillota</taxon>
        <taxon>Bacilli</taxon>
        <taxon>Lactobacillales</taxon>
        <taxon>Lactobacillaceae</taxon>
        <taxon>Liquorilactobacillus</taxon>
    </lineage>
</organism>
<evidence type="ECO:0000313" key="3">
    <source>
        <dbReference type="Proteomes" id="UP000050961"/>
    </source>
</evidence>
<dbReference type="PATRIC" id="fig|1423806.3.peg.2085"/>
<feature type="transmembrane region" description="Helical" evidence="1">
    <location>
        <begin position="21"/>
        <end position="49"/>
    </location>
</feature>
<reference evidence="2 3" key="1">
    <citation type="journal article" date="2015" name="Genome Announc.">
        <title>Expanding the biotechnology potential of lactobacilli through comparative genomics of 213 strains and associated genera.</title>
        <authorList>
            <person name="Sun Z."/>
            <person name="Harris H.M."/>
            <person name="McCann A."/>
            <person name="Guo C."/>
            <person name="Argimon S."/>
            <person name="Zhang W."/>
            <person name="Yang X."/>
            <person name="Jeffery I.B."/>
            <person name="Cooney J.C."/>
            <person name="Kagawa T.F."/>
            <person name="Liu W."/>
            <person name="Song Y."/>
            <person name="Salvetti E."/>
            <person name="Wrobel A."/>
            <person name="Rasinkangas P."/>
            <person name="Parkhill J."/>
            <person name="Rea M.C."/>
            <person name="O'Sullivan O."/>
            <person name="Ritari J."/>
            <person name="Douillard F.P."/>
            <person name="Paul Ross R."/>
            <person name="Yang R."/>
            <person name="Briner A.E."/>
            <person name="Felis G.E."/>
            <person name="de Vos W.M."/>
            <person name="Barrangou R."/>
            <person name="Klaenhammer T.R."/>
            <person name="Caufield P.W."/>
            <person name="Cui Y."/>
            <person name="Zhang H."/>
            <person name="O'Toole P.W."/>
        </authorList>
    </citation>
    <scope>NUCLEOTIDE SEQUENCE [LARGE SCALE GENOMIC DNA]</scope>
    <source>
        <strain evidence="2 3">DSM 21376</strain>
    </source>
</reference>
<keyword evidence="1" id="KW-0812">Transmembrane</keyword>
<comment type="caution">
    <text evidence="2">The sequence shown here is derived from an EMBL/GenBank/DDBJ whole genome shotgun (WGS) entry which is preliminary data.</text>
</comment>
<dbReference type="STRING" id="1423806.FD15_GL002049"/>
<keyword evidence="1" id="KW-1133">Transmembrane helix</keyword>
<name>A0A0R2DUK6_9LACO</name>
<dbReference type="EMBL" id="AYZF01000017">
    <property type="protein sequence ID" value="KRN05493.1"/>
    <property type="molecule type" value="Genomic_DNA"/>
</dbReference>
<evidence type="ECO:0000256" key="1">
    <source>
        <dbReference type="SAM" id="Phobius"/>
    </source>
</evidence>
<evidence type="ECO:0000313" key="2">
    <source>
        <dbReference type="EMBL" id="KRN05493.1"/>
    </source>
</evidence>
<feature type="transmembrane region" description="Helical" evidence="1">
    <location>
        <begin position="79"/>
        <end position="96"/>
    </location>
</feature>
<feature type="transmembrane region" description="Helical" evidence="1">
    <location>
        <begin position="55"/>
        <end position="72"/>
    </location>
</feature>
<sequence>MVNLYQQQGYTIQKANKIANIVDVVPIVIVITLLLILVGLFALISNMIFFADGNFILRVVMNICCILMPFLYNSRIWFLFYEILACILFFVYLYVLDSRYDNDDNVGLDSF</sequence>